<dbReference type="Proteomes" id="UP001287356">
    <property type="component" value="Unassembled WGS sequence"/>
</dbReference>
<comment type="caution">
    <text evidence="7">The sequence shown here is derived from an EMBL/GenBank/DDBJ whole genome shotgun (WGS) entry which is preliminary data.</text>
</comment>
<accession>A0AAE0NL10</accession>
<dbReference type="AlphaFoldDB" id="A0AAE0NL10"/>
<dbReference type="GO" id="GO:0071949">
    <property type="term" value="F:FAD binding"/>
    <property type="evidence" value="ECO:0007669"/>
    <property type="project" value="InterPro"/>
</dbReference>
<keyword evidence="2" id="KW-0285">Flavoprotein</keyword>
<keyword evidence="3" id="KW-0274">FAD</keyword>
<keyword evidence="4" id="KW-0560">Oxidoreductase</keyword>
<evidence type="ECO:0000256" key="1">
    <source>
        <dbReference type="ARBA" id="ARBA00007992"/>
    </source>
</evidence>
<dbReference type="PRINTS" id="PR00420">
    <property type="entry name" value="RNGMNOXGNASE"/>
</dbReference>
<dbReference type="InterPro" id="IPR002938">
    <property type="entry name" value="FAD-bd"/>
</dbReference>
<gene>
    <name evidence="7" type="ORF">B0T24DRAFT_688042</name>
</gene>
<evidence type="ECO:0000256" key="5">
    <source>
        <dbReference type="ARBA" id="ARBA00023033"/>
    </source>
</evidence>
<dbReference type="GO" id="GO:0004497">
    <property type="term" value="F:monooxygenase activity"/>
    <property type="evidence" value="ECO:0007669"/>
    <property type="project" value="UniProtKB-KW"/>
</dbReference>
<dbReference type="EMBL" id="JAULSN010000001">
    <property type="protein sequence ID" value="KAK3383502.1"/>
    <property type="molecule type" value="Genomic_DNA"/>
</dbReference>
<keyword evidence="8" id="KW-1185">Reference proteome</keyword>
<organism evidence="7 8">
    <name type="scientific">Lasiosphaeria ovina</name>
    <dbReference type="NCBI Taxonomy" id="92902"/>
    <lineage>
        <taxon>Eukaryota</taxon>
        <taxon>Fungi</taxon>
        <taxon>Dikarya</taxon>
        <taxon>Ascomycota</taxon>
        <taxon>Pezizomycotina</taxon>
        <taxon>Sordariomycetes</taxon>
        <taxon>Sordariomycetidae</taxon>
        <taxon>Sordariales</taxon>
        <taxon>Lasiosphaeriaceae</taxon>
        <taxon>Lasiosphaeria</taxon>
    </lineage>
</organism>
<keyword evidence="5" id="KW-0503">Monooxygenase</keyword>
<dbReference type="PANTHER" id="PTHR13789:SF309">
    <property type="entry name" value="PUTATIVE (AFU_ORTHOLOGUE AFUA_6G14510)-RELATED"/>
    <property type="match status" value="1"/>
</dbReference>
<dbReference type="Pfam" id="PF01494">
    <property type="entry name" value="FAD_binding_3"/>
    <property type="match status" value="1"/>
</dbReference>
<comment type="similarity">
    <text evidence="1">Belongs to the paxM FAD-dependent monooxygenase family.</text>
</comment>
<evidence type="ECO:0000259" key="6">
    <source>
        <dbReference type="Pfam" id="PF01494"/>
    </source>
</evidence>
<feature type="domain" description="FAD-binding" evidence="6">
    <location>
        <begin position="10"/>
        <end position="338"/>
    </location>
</feature>
<evidence type="ECO:0000313" key="8">
    <source>
        <dbReference type="Proteomes" id="UP001287356"/>
    </source>
</evidence>
<dbReference type="SUPFAM" id="SSF51905">
    <property type="entry name" value="FAD/NAD(P)-binding domain"/>
    <property type="match status" value="1"/>
</dbReference>
<dbReference type="InterPro" id="IPR050493">
    <property type="entry name" value="FAD-dep_Monooxygenase_BioMet"/>
</dbReference>
<reference evidence="7" key="2">
    <citation type="submission" date="2023-06" db="EMBL/GenBank/DDBJ databases">
        <authorList>
            <consortium name="Lawrence Berkeley National Laboratory"/>
            <person name="Haridas S."/>
            <person name="Hensen N."/>
            <person name="Bonometti L."/>
            <person name="Westerberg I."/>
            <person name="Brannstrom I.O."/>
            <person name="Guillou S."/>
            <person name="Cros-Aarteil S."/>
            <person name="Calhoun S."/>
            <person name="Kuo A."/>
            <person name="Mondo S."/>
            <person name="Pangilinan J."/>
            <person name="Riley R."/>
            <person name="Labutti K."/>
            <person name="Andreopoulos B."/>
            <person name="Lipzen A."/>
            <person name="Chen C."/>
            <person name="Yanf M."/>
            <person name="Daum C."/>
            <person name="Ng V."/>
            <person name="Clum A."/>
            <person name="Steindorff A."/>
            <person name="Ohm R."/>
            <person name="Martin F."/>
            <person name="Silar P."/>
            <person name="Natvig D."/>
            <person name="Lalanne C."/>
            <person name="Gautier V."/>
            <person name="Ament-Velasquez S.L."/>
            <person name="Kruys A."/>
            <person name="Hutchinson M.I."/>
            <person name="Powell A.J."/>
            <person name="Barry K."/>
            <person name="Miller A.N."/>
            <person name="Grigoriev I.V."/>
            <person name="Debuchy R."/>
            <person name="Gladieux P."/>
            <person name="Thoren M.H."/>
            <person name="Johannesson H."/>
        </authorList>
    </citation>
    <scope>NUCLEOTIDE SEQUENCE</scope>
    <source>
        <strain evidence="7">CBS 958.72</strain>
    </source>
</reference>
<evidence type="ECO:0000256" key="4">
    <source>
        <dbReference type="ARBA" id="ARBA00023002"/>
    </source>
</evidence>
<sequence length="439" mass="48666">MDTPTVKPARVIIVGAGIAGPALALLLKQKGYLPVVVEKVRDMGNVGIALSIHPNGMKVLNRAGLALDVVNGPPSSPPTLAWDDYTNTGEFLGGPASSLVAGFIDRYGWPIIGITRTRLQTLLVDKCRQSGIPVHTGWRLASWDEVGDGIVARAEDGRELHADFIVGTDGLRSRTREILLQKRGVEVQEPMFTGIVVRGGQTSTPAAFETPAIRIYYGATTTVISHTLEDGMSVWGLNYFEKTPVKESWSTVSAEDLQKEIDLTLEKLEGWAEPVREMVSKTTKMMSIGLYDRPELPVEQWYYGRGVLVGDAAHPTTPHVGQGANQGLVDAWHLSQLLPSCDEQSVKSLDRAELETIFHNLAAVRQGPTAMIVERSREQGKLRVVTDKSPGAKERRDDLIRSFWRDQDTFNQIHDRLYNEPFEDKEGFAKMMRQRQEQQ</sequence>
<name>A0AAE0NL10_9PEZI</name>
<dbReference type="PANTHER" id="PTHR13789">
    <property type="entry name" value="MONOOXYGENASE"/>
    <property type="match status" value="1"/>
</dbReference>
<evidence type="ECO:0000256" key="2">
    <source>
        <dbReference type="ARBA" id="ARBA00022630"/>
    </source>
</evidence>
<evidence type="ECO:0000313" key="7">
    <source>
        <dbReference type="EMBL" id="KAK3383502.1"/>
    </source>
</evidence>
<protein>
    <recommendedName>
        <fullName evidence="6">FAD-binding domain-containing protein</fullName>
    </recommendedName>
</protein>
<dbReference type="InterPro" id="IPR036188">
    <property type="entry name" value="FAD/NAD-bd_sf"/>
</dbReference>
<dbReference type="Gene3D" id="3.50.50.60">
    <property type="entry name" value="FAD/NAD(P)-binding domain"/>
    <property type="match status" value="1"/>
</dbReference>
<reference evidence="7" key="1">
    <citation type="journal article" date="2023" name="Mol. Phylogenet. Evol.">
        <title>Genome-scale phylogeny and comparative genomics of the fungal order Sordariales.</title>
        <authorList>
            <person name="Hensen N."/>
            <person name="Bonometti L."/>
            <person name="Westerberg I."/>
            <person name="Brannstrom I.O."/>
            <person name="Guillou S."/>
            <person name="Cros-Aarteil S."/>
            <person name="Calhoun S."/>
            <person name="Haridas S."/>
            <person name="Kuo A."/>
            <person name="Mondo S."/>
            <person name="Pangilinan J."/>
            <person name="Riley R."/>
            <person name="LaButti K."/>
            <person name="Andreopoulos B."/>
            <person name="Lipzen A."/>
            <person name="Chen C."/>
            <person name="Yan M."/>
            <person name="Daum C."/>
            <person name="Ng V."/>
            <person name="Clum A."/>
            <person name="Steindorff A."/>
            <person name="Ohm R.A."/>
            <person name="Martin F."/>
            <person name="Silar P."/>
            <person name="Natvig D.O."/>
            <person name="Lalanne C."/>
            <person name="Gautier V."/>
            <person name="Ament-Velasquez S.L."/>
            <person name="Kruys A."/>
            <person name="Hutchinson M.I."/>
            <person name="Powell A.J."/>
            <person name="Barry K."/>
            <person name="Miller A.N."/>
            <person name="Grigoriev I.V."/>
            <person name="Debuchy R."/>
            <person name="Gladieux P."/>
            <person name="Hiltunen Thoren M."/>
            <person name="Johannesson H."/>
        </authorList>
    </citation>
    <scope>NUCLEOTIDE SEQUENCE</scope>
    <source>
        <strain evidence="7">CBS 958.72</strain>
    </source>
</reference>
<proteinExistence type="inferred from homology"/>
<evidence type="ECO:0000256" key="3">
    <source>
        <dbReference type="ARBA" id="ARBA00022827"/>
    </source>
</evidence>